<dbReference type="InterPro" id="IPR053215">
    <property type="entry name" value="TKL_Ser/Thr_kinase"/>
</dbReference>
<dbReference type="Pfam" id="PF07714">
    <property type="entry name" value="PK_Tyr_Ser-Thr"/>
    <property type="match status" value="2"/>
</dbReference>
<dbReference type="KEGG" id="eiv:EIN_311110"/>
<dbReference type="InterPro" id="IPR011009">
    <property type="entry name" value="Kinase-like_dom_sf"/>
</dbReference>
<protein>
    <submittedName>
        <fullName evidence="4">Protein serine/threonine kinase, putative</fullName>
    </submittedName>
</protein>
<keyword evidence="4" id="KW-0418">Kinase</keyword>
<dbReference type="PANTHER" id="PTHR45756:SF1">
    <property type="entry name" value="PROTEIN KINASE DOMAIN CONTAINING PROTEIN"/>
    <property type="match status" value="1"/>
</dbReference>
<feature type="transmembrane region" description="Helical" evidence="2">
    <location>
        <begin position="571"/>
        <end position="591"/>
    </location>
</feature>
<evidence type="ECO:0000256" key="2">
    <source>
        <dbReference type="SAM" id="Phobius"/>
    </source>
</evidence>
<dbReference type="OrthoDB" id="2213591at2759"/>
<evidence type="ECO:0000256" key="1">
    <source>
        <dbReference type="PROSITE-ProRule" id="PRU10141"/>
    </source>
</evidence>
<dbReference type="InterPro" id="IPR009030">
    <property type="entry name" value="Growth_fac_rcpt_cys_sf"/>
</dbReference>
<feature type="binding site" evidence="1">
    <location>
        <position position="497"/>
    </location>
    <ligand>
        <name>ATP</name>
        <dbReference type="ChEBI" id="CHEBI:30616"/>
    </ligand>
</feature>
<dbReference type="VEuPathDB" id="AmoebaDB:EIN_311110"/>
<keyword evidence="1" id="KW-0547">Nucleotide-binding</keyword>
<dbReference type="GO" id="GO:0005524">
    <property type="term" value="F:ATP binding"/>
    <property type="evidence" value="ECO:0007669"/>
    <property type="project" value="UniProtKB-UniRule"/>
</dbReference>
<dbReference type="SUPFAM" id="SSF56112">
    <property type="entry name" value="Protein kinase-like (PK-like)"/>
    <property type="match status" value="1"/>
</dbReference>
<dbReference type="PANTHER" id="PTHR45756">
    <property type="entry name" value="PALMITOYLTRANSFERASE"/>
    <property type="match status" value="1"/>
</dbReference>
<keyword evidence="2" id="KW-0472">Membrane</keyword>
<keyword evidence="4" id="KW-0808">Transferase</keyword>
<evidence type="ECO:0000313" key="5">
    <source>
        <dbReference type="Proteomes" id="UP000014680"/>
    </source>
</evidence>
<keyword evidence="2" id="KW-1133">Transmembrane helix</keyword>
<dbReference type="PROSITE" id="PS00107">
    <property type="entry name" value="PROTEIN_KINASE_ATP"/>
    <property type="match status" value="1"/>
</dbReference>
<dbReference type="Gene3D" id="3.30.200.20">
    <property type="entry name" value="Phosphorylase Kinase, domain 1"/>
    <property type="match status" value="1"/>
</dbReference>
<dbReference type="InterPro" id="IPR000719">
    <property type="entry name" value="Prot_kinase_dom"/>
</dbReference>
<dbReference type="InterPro" id="IPR017441">
    <property type="entry name" value="Protein_kinase_ATP_BS"/>
</dbReference>
<evidence type="ECO:0000259" key="3">
    <source>
        <dbReference type="PROSITE" id="PS50011"/>
    </source>
</evidence>
<dbReference type="EMBL" id="KB207088">
    <property type="protein sequence ID" value="ELP84989.1"/>
    <property type="molecule type" value="Genomic_DNA"/>
</dbReference>
<name>L7FKU0_ENTIV</name>
<keyword evidence="1" id="KW-0067">ATP-binding</keyword>
<keyword evidence="5" id="KW-1185">Reference proteome</keyword>
<dbReference type="GO" id="GO:0004672">
    <property type="term" value="F:protein kinase activity"/>
    <property type="evidence" value="ECO:0007669"/>
    <property type="project" value="InterPro"/>
</dbReference>
<gene>
    <name evidence="4" type="ORF">EIN_311110</name>
</gene>
<dbReference type="GeneID" id="14883965"/>
<feature type="domain" description="Protein kinase" evidence="3">
    <location>
        <begin position="469"/>
        <end position="695"/>
    </location>
</feature>
<dbReference type="SUPFAM" id="SSF57184">
    <property type="entry name" value="Growth factor receptor domain"/>
    <property type="match status" value="1"/>
</dbReference>
<accession>L7FKU0</accession>
<reference evidence="4 5" key="1">
    <citation type="submission" date="2012-10" db="EMBL/GenBank/DDBJ databases">
        <authorList>
            <person name="Zafar N."/>
            <person name="Inman J."/>
            <person name="Hall N."/>
            <person name="Lorenzi H."/>
            <person name="Caler E."/>
        </authorList>
    </citation>
    <scope>NUCLEOTIDE SEQUENCE [LARGE SCALE GENOMIC DNA]</scope>
    <source>
        <strain evidence="4 5">IP1</strain>
    </source>
</reference>
<proteinExistence type="predicted"/>
<evidence type="ECO:0000313" key="4">
    <source>
        <dbReference type="EMBL" id="ELP84989.1"/>
    </source>
</evidence>
<dbReference type="InterPro" id="IPR001245">
    <property type="entry name" value="Ser-Thr/Tyr_kinase_cat_dom"/>
</dbReference>
<dbReference type="Gene3D" id="1.10.510.10">
    <property type="entry name" value="Transferase(Phosphotransferase) domain 1"/>
    <property type="match status" value="1"/>
</dbReference>
<dbReference type="Proteomes" id="UP000014680">
    <property type="component" value="Unassembled WGS sequence"/>
</dbReference>
<sequence>MVNSQISDVCQCTPNGNDETNGFSQTNGFSCLDKYLQVFCFNKDFTFSSGSKFYKIITQSSLTFNTSGFNSENICELCKNGYYLNDDFECEPFQNCCVIGDKNTYYKCLNDKVLDKNGNCILNINCIVSNGNSCLKCSSGDMKKECNNCGDDICYFCENEMCLICFKNQFLNELGFCGNDGISHVIGNKVLYCTDGSFISNSTCQKCVQKDINSISCDKTQSTSCKTNYYANSDGECELKYCALNDNKDQNGKCVTKHENCSSYVNQKCVESHENYNMNNEKNCVKMTEILIDNCVKMDIWGCLICEPGYYNNDNNCVKCDKIYTSCVSKAVWWIILIIVIFCLLMIVLVTTTLVFLFNIIQNSKRKNELEKTTTVFSIKKSNICFIPIGNGLGVNTTEINFNNKEKVNVNEKLRELLCVGNTTKHNVKIQISYKSSEKFIFESNPQIIFLGEGEAYEFEIFVTLYYELKVEKKLGEGSFGIVYKGKYRGNVVAIKKLKSLSDYENVVTEFEKEVDMLVKFRSEYIVHFYGAVFIPSKVCIVTDFSQHGSLNDLINHKTSDEAKIIIRLKIMIDAFKGILIIIMLLTNMTFTKGIGTPKYMAPEIFKQDKYKKPADVYSFAITMFECFNWQKAYSNMEFKFSWKIAEFVIFGHRLDNNRNIHHKIYMIIQKCWIQKPNDRIDIENVIKELQDVSI</sequence>
<dbReference type="AlphaFoldDB" id="L7FKU0"/>
<organism evidence="4 5">
    <name type="scientific">Entamoeba invadens IP1</name>
    <dbReference type="NCBI Taxonomy" id="370355"/>
    <lineage>
        <taxon>Eukaryota</taxon>
        <taxon>Amoebozoa</taxon>
        <taxon>Evosea</taxon>
        <taxon>Archamoebae</taxon>
        <taxon>Mastigamoebida</taxon>
        <taxon>Entamoebidae</taxon>
        <taxon>Entamoeba</taxon>
    </lineage>
</organism>
<keyword evidence="2" id="KW-0812">Transmembrane</keyword>
<feature type="transmembrane region" description="Helical" evidence="2">
    <location>
        <begin position="331"/>
        <end position="358"/>
    </location>
</feature>
<dbReference type="RefSeq" id="XP_004184335.1">
    <property type="nucleotide sequence ID" value="XM_004184287.1"/>
</dbReference>
<dbReference type="PROSITE" id="PS50011">
    <property type="entry name" value="PROTEIN_KINASE_DOM"/>
    <property type="match status" value="1"/>
</dbReference>